<sequence>MRLQPPRLPSGRFHSAEAAGDGRWPGRALLRLPRAALGIAETKYQAMPDWERSLELMTICYSRGEETGSWLVGQLEMRSKNRQLQQSMPR</sequence>
<protein>
    <submittedName>
        <fullName evidence="2">Uncharacterized protein</fullName>
    </submittedName>
</protein>
<keyword evidence="3" id="KW-1185">Reference proteome</keyword>
<comment type="caution">
    <text evidence="2">The sequence shown here is derived from an EMBL/GenBank/DDBJ whole genome shotgun (WGS) entry which is preliminary data.</text>
</comment>
<dbReference type="Proteomes" id="UP000269221">
    <property type="component" value="Unassembled WGS sequence"/>
</dbReference>
<organism evidence="2 3">
    <name type="scientific">Hirundo rustica rustica</name>
    <dbReference type="NCBI Taxonomy" id="333673"/>
    <lineage>
        <taxon>Eukaryota</taxon>
        <taxon>Metazoa</taxon>
        <taxon>Chordata</taxon>
        <taxon>Craniata</taxon>
        <taxon>Vertebrata</taxon>
        <taxon>Euteleostomi</taxon>
        <taxon>Archelosauria</taxon>
        <taxon>Archosauria</taxon>
        <taxon>Dinosauria</taxon>
        <taxon>Saurischia</taxon>
        <taxon>Theropoda</taxon>
        <taxon>Coelurosauria</taxon>
        <taxon>Aves</taxon>
        <taxon>Neognathae</taxon>
        <taxon>Neoaves</taxon>
        <taxon>Telluraves</taxon>
        <taxon>Australaves</taxon>
        <taxon>Passeriformes</taxon>
        <taxon>Sylvioidea</taxon>
        <taxon>Hirundinidae</taxon>
        <taxon>Hirundo</taxon>
    </lineage>
</organism>
<dbReference type="AlphaFoldDB" id="A0A3M0KXS0"/>
<evidence type="ECO:0000313" key="3">
    <source>
        <dbReference type="Proteomes" id="UP000269221"/>
    </source>
</evidence>
<dbReference type="EMBL" id="QRBI01000104">
    <property type="protein sequence ID" value="RMC15550.1"/>
    <property type="molecule type" value="Genomic_DNA"/>
</dbReference>
<evidence type="ECO:0000313" key="2">
    <source>
        <dbReference type="EMBL" id="RMC15550.1"/>
    </source>
</evidence>
<reference evidence="2 3" key="1">
    <citation type="submission" date="2018-07" db="EMBL/GenBank/DDBJ databases">
        <title>A high quality draft genome assembly of the barn swallow (H. rustica rustica).</title>
        <authorList>
            <person name="Formenti G."/>
            <person name="Chiara M."/>
            <person name="Poveda L."/>
            <person name="Francoijs K.-J."/>
            <person name="Bonisoli-Alquati A."/>
            <person name="Canova L."/>
            <person name="Gianfranceschi L."/>
            <person name="Horner D.S."/>
            <person name="Saino N."/>
        </authorList>
    </citation>
    <scope>NUCLEOTIDE SEQUENCE [LARGE SCALE GENOMIC DNA]</scope>
    <source>
        <strain evidence="2">Chelidonia</strain>
        <tissue evidence="2">Blood</tissue>
    </source>
</reference>
<proteinExistence type="predicted"/>
<name>A0A3M0KXS0_HIRRU</name>
<accession>A0A3M0KXS0</accession>
<evidence type="ECO:0000256" key="1">
    <source>
        <dbReference type="SAM" id="MobiDB-lite"/>
    </source>
</evidence>
<feature type="region of interest" description="Disordered" evidence="1">
    <location>
        <begin position="1"/>
        <end position="20"/>
    </location>
</feature>
<gene>
    <name evidence="2" type="ORF">DUI87_07745</name>
</gene>